<proteinExistence type="predicted"/>
<dbReference type="SUPFAM" id="SSF53474">
    <property type="entry name" value="alpha/beta-Hydrolases"/>
    <property type="match status" value="1"/>
</dbReference>
<feature type="domain" description="AB hydrolase-1" evidence="1">
    <location>
        <begin position="10"/>
        <end position="225"/>
    </location>
</feature>
<dbReference type="EMBL" id="JBAPLV010000022">
    <property type="protein sequence ID" value="MEI4280372.1"/>
    <property type="molecule type" value="Genomic_DNA"/>
</dbReference>
<evidence type="ECO:0000313" key="2">
    <source>
        <dbReference type="EMBL" id="MEI4280372.1"/>
    </source>
</evidence>
<accession>A0ABU8E9R3</accession>
<dbReference type="InterPro" id="IPR052897">
    <property type="entry name" value="Sec-Metab_Biosynth_Hydrolase"/>
</dbReference>
<protein>
    <submittedName>
        <fullName evidence="2">Alpha/beta hydrolase</fullName>
    </submittedName>
</protein>
<keyword evidence="2" id="KW-0378">Hydrolase</keyword>
<dbReference type="Pfam" id="PF12697">
    <property type="entry name" value="Abhydrolase_6"/>
    <property type="match status" value="1"/>
</dbReference>
<dbReference type="Gene3D" id="3.40.50.1820">
    <property type="entry name" value="alpha/beta hydrolase"/>
    <property type="match status" value="1"/>
</dbReference>
<reference evidence="2 3" key="1">
    <citation type="submission" date="2024-03" db="EMBL/GenBank/DDBJ databases">
        <title>Draft genome sequence of Klenkia terrae.</title>
        <authorList>
            <person name="Duangmal K."/>
            <person name="Chantavorakit T."/>
        </authorList>
    </citation>
    <scope>NUCLEOTIDE SEQUENCE [LARGE SCALE GENOMIC DNA]</scope>
    <source>
        <strain evidence="2 3">JCM 17786</strain>
    </source>
</reference>
<evidence type="ECO:0000313" key="3">
    <source>
        <dbReference type="Proteomes" id="UP001373496"/>
    </source>
</evidence>
<dbReference type="InterPro" id="IPR000073">
    <property type="entry name" value="AB_hydrolase_1"/>
</dbReference>
<dbReference type="RefSeq" id="WP_225235827.1">
    <property type="nucleotide sequence ID" value="NZ_JBAPLV010000022.1"/>
</dbReference>
<keyword evidence="3" id="KW-1185">Reference proteome</keyword>
<sequence>MTQTDPTPTLVLVHGAWHGSWCWSTVVDELAAQGQATATVDLPSSGQDAAALGGLADDIAAVGAVLDAVEGPKVLVGHSYGGLPVSAAAVGRDDVVGVVYVCAFVLDEGATLLQAGGGTPPPFWDISADGTHMAAADPVAVFYGDCDPAVAASAAAQLGFQSMSSVTTPLPATAHRAVPTTYVVADLDTGIPPFVQEAMAEGRVDHVVHVDSAHSPFLSRPRELSRLLLDAVASA</sequence>
<gene>
    <name evidence="2" type="ORF">UXQ13_18000</name>
</gene>
<dbReference type="PANTHER" id="PTHR37017">
    <property type="entry name" value="AB HYDROLASE-1 DOMAIN-CONTAINING PROTEIN-RELATED"/>
    <property type="match status" value="1"/>
</dbReference>
<evidence type="ECO:0000259" key="1">
    <source>
        <dbReference type="Pfam" id="PF12697"/>
    </source>
</evidence>
<dbReference type="InterPro" id="IPR029058">
    <property type="entry name" value="AB_hydrolase_fold"/>
</dbReference>
<dbReference type="Proteomes" id="UP001373496">
    <property type="component" value="Unassembled WGS sequence"/>
</dbReference>
<dbReference type="GO" id="GO:0016787">
    <property type="term" value="F:hydrolase activity"/>
    <property type="evidence" value="ECO:0007669"/>
    <property type="project" value="UniProtKB-KW"/>
</dbReference>
<comment type="caution">
    <text evidence="2">The sequence shown here is derived from an EMBL/GenBank/DDBJ whole genome shotgun (WGS) entry which is preliminary data.</text>
</comment>
<dbReference type="PANTHER" id="PTHR37017:SF11">
    <property type="entry name" value="ESTERASE_LIPASE_THIOESTERASE DOMAIN-CONTAINING PROTEIN"/>
    <property type="match status" value="1"/>
</dbReference>
<name>A0ABU8E9R3_9ACTN</name>
<organism evidence="2 3">
    <name type="scientific">Klenkia terrae</name>
    <dbReference type="NCBI Taxonomy" id="1052259"/>
    <lineage>
        <taxon>Bacteria</taxon>
        <taxon>Bacillati</taxon>
        <taxon>Actinomycetota</taxon>
        <taxon>Actinomycetes</taxon>
        <taxon>Geodermatophilales</taxon>
        <taxon>Geodermatophilaceae</taxon>
        <taxon>Klenkia</taxon>
    </lineage>
</organism>